<dbReference type="AlphaFoldDB" id="A0A0D3DQK6"/>
<accession>A0A0D3DQK6</accession>
<feature type="region of interest" description="Disordered" evidence="1">
    <location>
        <begin position="1"/>
        <end position="29"/>
    </location>
</feature>
<dbReference type="Gramene" id="Bo8g070190.1">
    <property type="protein sequence ID" value="Bo8g070190.1"/>
    <property type="gene ID" value="Bo8g070190"/>
</dbReference>
<dbReference type="Proteomes" id="UP000032141">
    <property type="component" value="Chromosome C8"/>
</dbReference>
<dbReference type="EnsemblPlants" id="Bo8g070190.1">
    <property type="protein sequence ID" value="Bo8g070190.1"/>
    <property type="gene ID" value="Bo8g070190"/>
</dbReference>
<feature type="compositionally biased region" description="Basic and acidic residues" evidence="1">
    <location>
        <begin position="1"/>
        <end position="13"/>
    </location>
</feature>
<evidence type="ECO:0000313" key="2">
    <source>
        <dbReference type="EnsemblPlants" id="Bo8g070190.1"/>
    </source>
</evidence>
<organism evidence="2 3">
    <name type="scientific">Brassica oleracea var. oleracea</name>
    <dbReference type="NCBI Taxonomy" id="109376"/>
    <lineage>
        <taxon>Eukaryota</taxon>
        <taxon>Viridiplantae</taxon>
        <taxon>Streptophyta</taxon>
        <taxon>Embryophyta</taxon>
        <taxon>Tracheophyta</taxon>
        <taxon>Spermatophyta</taxon>
        <taxon>Magnoliopsida</taxon>
        <taxon>eudicotyledons</taxon>
        <taxon>Gunneridae</taxon>
        <taxon>Pentapetalae</taxon>
        <taxon>rosids</taxon>
        <taxon>malvids</taxon>
        <taxon>Brassicales</taxon>
        <taxon>Brassicaceae</taxon>
        <taxon>Brassiceae</taxon>
        <taxon>Brassica</taxon>
    </lineage>
</organism>
<protein>
    <submittedName>
        <fullName evidence="2">Uncharacterized protein</fullName>
    </submittedName>
</protein>
<evidence type="ECO:0000256" key="1">
    <source>
        <dbReference type="SAM" id="MobiDB-lite"/>
    </source>
</evidence>
<keyword evidence="3" id="KW-1185">Reference proteome</keyword>
<reference evidence="2" key="2">
    <citation type="submission" date="2015-03" db="UniProtKB">
        <authorList>
            <consortium name="EnsemblPlants"/>
        </authorList>
    </citation>
    <scope>IDENTIFICATION</scope>
</reference>
<proteinExistence type="predicted"/>
<reference evidence="2 3" key="1">
    <citation type="journal article" date="2014" name="Genome Biol.">
        <title>Transcriptome and methylome profiling reveals relics of genome dominance in the mesopolyploid Brassica oleracea.</title>
        <authorList>
            <person name="Parkin I.A."/>
            <person name="Koh C."/>
            <person name="Tang H."/>
            <person name="Robinson S.J."/>
            <person name="Kagale S."/>
            <person name="Clarke W.E."/>
            <person name="Town C.D."/>
            <person name="Nixon J."/>
            <person name="Krishnakumar V."/>
            <person name="Bidwell S.L."/>
            <person name="Denoeud F."/>
            <person name="Belcram H."/>
            <person name="Links M.G."/>
            <person name="Just J."/>
            <person name="Clarke C."/>
            <person name="Bender T."/>
            <person name="Huebert T."/>
            <person name="Mason A.S."/>
            <person name="Pires J.C."/>
            <person name="Barker G."/>
            <person name="Moore J."/>
            <person name="Walley P.G."/>
            <person name="Manoli S."/>
            <person name="Batley J."/>
            <person name="Edwards D."/>
            <person name="Nelson M.N."/>
            <person name="Wang X."/>
            <person name="Paterson A.H."/>
            <person name="King G."/>
            <person name="Bancroft I."/>
            <person name="Chalhoub B."/>
            <person name="Sharpe A.G."/>
        </authorList>
    </citation>
    <scope>NUCLEOTIDE SEQUENCE</scope>
    <source>
        <strain evidence="2 3">cv. TO1000</strain>
    </source>
</reference>
<dbReference type="HOGENOM" id="CLU_2641572_0_0_1"/>
<sequence length="77" mass="8712">MHQIRIDVQEEHNQVATESKARLKRGRPISSKDKIPRILKKCANESVDEGILDMVDPKMDKLKNHGRGSGNHKHGCT</sequence>
<evidence type="ECO:0000313" key="3">
    <source>
        <dbReference type="Proteomes" id="UP000032141"/>
    </source>
</evidence>
<name>A0A0D3DQK6_BRAOL</name>